<accession>A0ABS9SG90</accession>
<dbReference type="RefSeq" id="WP_240826766.1">
    <property type="nucleotide sequence ID" value="NZ_JAKWBL010000001.1"/>
</dbReference>
<dbReference type="PROSITE" id="PS51257">
    <property type="entry name" value="PROKAR_LIPOPROTEIN"/>
    <property type="match status" value="1"/>
</dbReference>
<protein>
    <submittedName>
        <fullName evidence="2">DUF4397 domain-containing protein</fullName>
    </submittedName>
</protein>
<dbReference type="EMBL" id="JAKWBL010000001">
    <property type="protein sequence ID" value="MCH5597375.1"/>
    <property type="molecule type" value="Genomic_DNA"/>
</dbReference>
<dbReference type="Proteomes" id="UP001202248">
    <property type="component" value="Unassembled WGS sequence"/>
</dbReference>
<dbReference type="Pfam" id="PF14344">
    <property type="entry name" value="DUF4397"/>
    <property type="match status" value="1"/>
</dbReference>
<comment type="caution">
    <text evidence="2">The sequence shown here is derived from an EMBL/GenBank/DDBJ whole genome shotgun (WGS) entry which is preliminary data.</text>
</comment>
<evidence type="ECO:0000313" key="3">
    <source>
        <dbReference type="Proteomes" id="UP001202248"/>
    </source>
</evidence>
<organism evidence="2 3">
    <name type="scientific">Niabella ginsengisoli</name>
    <dbReference type="NCBI Taxonomy" id="522298"/>
    <lineage>
        <taxon>Bacteria</taxon>
        <taxon>Pseudomonadati</taxon>
        <taxon>Bacteroidota</taxon>
        <taxon>Chitinophagia</taxon>
        <taxon>Chitinophagales</taxon>
        <taxon>Chitinophagaceae</taxon>
        <taxon>Niabella</taxon>
    </lineage>
</organism>
<feature type="domain" description="DUF4397" evidence="1">
    <location>
        <begin position="42"/>
        <end position="159"/>
    </location>
</feature>
<reference evidence="2 3" key="1">
    <citation type="submission" date="2022-02" db="EMBL/GenBank/DDBJ databases">
        <authorList>
            <person name="Min J."/>
        </authorList>
    </citation>
    <scope>NUCLEOTIDE SEQUENCE [LARGE SCALE GENOMIC DNA]</scope>
    <source>
        <strain evidence="2 3">GR10-1</strain>
    </source>
</reference>
<sequence length="240" mass="26128">MNAIKFFKFNYRNSLLGAGLLTLVLVSCSKSNDDYYDLPDAAAVGVVHASAGLPALDVALDNNRLGVSYFNYTDRIEYFRAYTGNREIKVYNAGAASANPLFSKGLSFDAGKYYTVFIVDTAAKMDAVSLGDSTRSAGQDSVRIRFANMSPDASGLDLYVKGEANPIATNITYKKAGNFFSYKATFNIVFELRPTGQNTLLATMEPINLMRGNIYTIWSGGYRAGSQATGTRIKLDAFAH</sequence>
<name>A0ABS9SG90_9BACT</name>
<gene>
    <name evidence="2" type="ORF">MKP09_05375</name>
</gene>
<evidence type="ECO:0000313" key="2">
    <source>
        <dbReference type="EMBL" id="MCH5597375.1"/>
    </source>
</evidence>
<keyword evidence="3" id="KW-1185">Reference proteome</keyword>
<evidence type="ECO:0000259" key="1">
    <source>
        <dbReference type="Pfam" id="PF14344"/>
    </source>
</evidence>
<proteinExistence type="predicted"/>
<dbReference type="InterPro" id="IPR025510">
    <property type="entry name" value="DUF4397"/>
</dbReference>